<evidence type="ECO:0000256" key="16">
    <source>
        <dbReference type="ARBA" id="ARBA00049128"/>
    </source>
</evidence>
<feature type="transmembrane region" description="Helical" evidence="23">
    <location>
        <begin position="1418"/>
        <end position="1438"/>
    </location>
</feature>
<keyword evidence="14 23" id="KW-0472">Membrane</keyword>
<feature type="binding site" evidence="21">
    <location>
        <position position="1034"/>
    </location>
    <ligand>
        <name>ATP</name>
        <dbReference type="ChEBI" id="CHEBI:30616"/>
    </ligand>
</feature>
<feature type="transmembrane region" description="Helical" evidence="23">
    <location>
        <begin position="1233"/>
        <end position="1249"/>
    </location>
</feature>
<dbReference type="SUPFAM" id="SSF81653">
    <property type="entry name" value="Calcium ATPase, transduction domain A"/>
    <property type="match status" value="1"/>
</dbReference>
<dbReference type="NCBIfam" id="TIGR01652">
    <property type="entry name" value="ATPase-Plipid"/>
    <property type="match status" value="1"/>
</dbReference>
<evidence type="ECO:0000256" key="12">
    <source>
        <dbReference type="ARBA" id="ARBA00022989"/>
    </source>
</evidence>
<feature type="region of interest" description="Disordered" evidence="24">
    <location>
        <begin position="53"/>
        <end position="80"/>
    </location>
</feature>
<dbReference type="OrthoDB" id="377733at2759"/>
<feature type="binding site" evidence="22">
    <location>
        <position position="1172"/>
    </location>
    <ligand>
        <name>Mg(2+)</name>
        <dbReference type="ChEBI" id="CHEBI:18420"/>
    </ligand>
</feature>
<dbReference type="Gene3D" id="2.70.150.10">
    <property type="entry name" value="Calcium-transporting ATPase, cytoplasmic transduction domain A"/>
    <property type="match status" value="1"/>
</dbReference>
<feature type="active site" description="4-aspartylphosphate intermediate" evidence="20">
    <location>
        <position position="713"/>
    </location>
</feature>
<dbReference type="Gene3D" id="3.40.50.1000">
    <property type="entry name" value="HAD superfamily/HAD-like"/>
    <property type="match status" value="1"/>
</dbReference>
<feature type="binding site" evidence="22">
    <location>
        <position position="1176"/>
    </location>
    <ligand>
        <name>Mg(2+)</name>
        <dbReference type="ChEBI" id="CHEBI:18420"/>
    </ligand>
</feature>
<reference evidence="27" key="1">
    <citation type="journal article" date="2021" name="Open Biol.">
        <title>Shared evolutionary footprints suggest mitochondrial oxidative damage underlies multiple complex I losses in fungi.</title>
        <authorList>
            <person name="Schikora-Tamarit M.A."/>
            <person name="Marcet-Houben M."/>
            <person name="Nosek J."/>
            <person name="Gabaldon T."/>
        </authorList>
    </citation>
    <scope>NUCLEOTIDE SEQUENCE</scope>
    <source>
        <strain evidence="27">CBS6341</strain>
    </source>
</reference>
<dbReference type="SFLD" id="SFLDF00027">
    <property type="entry name" value="p-type_atpase"/>
    <property type="match status" value="1"/>
</dbReference>
<feature type="compositionally biased region" description="Polar residues" evidence="24">
    <location>
        <begin position="17"/>
        <end position="26"/>
    </location>
</feature>
<feature type="binding site" evidence="21">
    <location>
        <position position="1033"/>
    </location>
    <ligand>
        <name>ATP</name>
        <dbReference type="ChEBI" id="CHEBI:30616"/>
    </ligand>
</feature>
<dbReference type="SUPFAM" id="SSF81660">
    <property type="entry name" value="Metal cation-transporting ATPase, ATP-binding domain N"/>
    <property type="match status" value="1"/>
</dbReference>
<feature type="region of interest" description="Disordered" evidence="24">
    <location>
        <begin position="132"/>
        <end position="211"/>
    </location>
</feature>
<proteinExistence type="inferred from homology"/>
<dbReference type="PROSITE" id="PS00154">
    <property type="entry name" value="ATPASE_E1_E2"/>
    <property type="match status" value="1"/>
</dbReference>
<feature type="binding site" evidence="21">
    <location>
        <position position="1152"/>
    </location>
    <ligand>
        <name>ATP</name>
        <dbReference type="ChEBI" id="CHEBI:30616"/>
    </ligand>
</feature>
<reference evidence="27" key="2">
    <citation type="submission" date="2021-01" db="EMBL/GenBank/DDBJ databases">
        <authorList>
            <person name="Schikora-Tamarit M.A."/>
        </authorList>
    </citation>
    <scope>NUCLEOTIDE SEQUENCE</scope>
    <source>
        <strain evidence="27">CBS6341</strain>
    </source>
</reference>
<dbReference type="GO" id="GO:1990531">
    <property type="term" value="C:phospholipid-translocating ATPase complex"/>
    <property type="evidence" value="ECO:0007669"/>
    <property type="project" value="UniProtKB-ARBA"/>
</dbReference>
<feature type="binding site" evidence="21">
    <location>
        <position position="1176"/>
    </location>
    <ligand>
        <name>ATP</name>
        <dbReference type="ChEBI" id="CHEBI:30616"/>
    </ligand>
</feature>
<keyword evidence="13" id="KW-0445">Lipid transport</keyword>
<dbReference type="InterPro" id="IPR023298">
    <property type="entry name" value="ATPase_P-typ_TM_dom_sf"/>
</dbReference>
<feature type="binding site" evidence="21">
    <location>
        <position position="714"/>
    </location>
    <ligand>
        <name>ATP</name>
        <dbReference type="ChEBI" id="CHEBI:30616"/>
    </ligand>
</feature>
<gene>
    <name evidence="27" type="ORF">WICMUC_001582</name>
</gene>
<evidence type="ECO:0000256" key="1">
    <source>
        <dbReference type="ARBA" id="ARBA00001946"/>
    </source>
</evidence>
<evidence type="ECO:0000256" key="2">
    <source>
        <dbReference type="ARBA" id="ARBA00004651"/>
    </source>
</evidence>
<dbReference type="CDD" id="cd02073">
    <property type="entry name" value="P-type_ATPase_APLT_Dnf-like"/>
    <property type="match status" value="1"/>
</dbReference>
<feature type="binding site" evidence="21">
    <location>
        <position position="917"/>
    </location>
    <ligand>
        <name>ATP</name>
        <dbReference type="ChEBI" id="CHEBI:30616"/>
    </ligand>
</feature>
<feature type="domain" description="P-type ATPase C-terminal" evidence="26">
    <location>
        <begin position="1199"/>
        <end position="1448"/>
    </location>
</feature>
<evidence type="ECO:0000256" key="3">
    <source>
        <dbReference type="ARBA" id="ARBA00008109"/>
    </source>
</evidence>
<feature type="compositionally biased region" description="Polar residues" evidence="24">
    <location>
        <begin position="132"/>
        <end position="145"/>
    </location>
</feature>
<dbReference type="SUPFAM" id="SSF81665">
    <property type="entry name" value="Calcium ATPase, transmembrane domain M"/>
    <property type="match status" value="1"/>
</dbReference>
<name>A0A9P8TGW6_9ASCO</name>
<comment type="cofactor">
    <cofactor evidence="1 22">
        <name>Mg(2+)</name>
        <dbReference type="ChEBI" id="CHEBI:18420"/>
    </cofactor>
</comment>
<organism evidence="27 28">
    <name type="scientific">Wickerhamomyces mucosus</name>
    <dbReference type="NCBI Taxonomy" id="1378264"/>
    <lineage>
        <taxon>Eukaryota</taxon>
        <taxon>Fungi</taxon>
        <taxon>Dikarya</taxon>
        <taxon>Ascomycota</taxon>
        <taxon>Saccharomycotina</taxon>
        <taxon>Saccharomycetes</taxon>
        <taxon>Phaffomycetales</taxon>
        <taxon>Wickerhamomycetaceae</taxon>
        <taxon>Wickerhamomyces</taxon>
    </lineage>
</organism>
<evidence type="ECO:0000256" key="10">
    <source>
        <dbReference type="ARBA" id="ARBA00022842"/>
    </source>
</evidence>
<dbReference type="Pfam" id="PF16212">
    <property type="entry name" value="PhoLip_ATPase_C"/>
    <property type="match status" value="1"/>
</dbReference>
<dbReference type="EC" id="7.6.2.1" evidence="23"/>
<dbReference type="SFLD" id="SFLDG00002">
    <property type="entry name" value="C1.7:_P-type_atpase_like"/>
    <property type="match status" value="1"/>
</dbReference>
<feature type="compositionally biased region" description="Basic and acidic residues" evidence="24">
    <location>
        <begin position="1"/>
        <end position="16"/>
    </location>
</feature>
<dbReference type="FunFam" id="3.40.50.1000:FF:000108">
    <property type="entry name" value="Phospholipid-transporting ATPase"/>
    <property type="match status" value="1"/>
</dbReference>
<evidence type="ECO:0000256" key="5">
    <source>
        <dbReference type="ARBA" id="ARBA00022475"/>
    </source>
</evidence>
<dbReference type="GO" id="GO:0005524">
    <property type="term" value="F:ATP binding"/>
    <property type="evidence" value="ECO:0007669"/>
    <property type="project" value="UniProtKB-UniRule"/>
</dbReference>
<evidence type="ECO:0000256" key="23">
    <source>
        <dbReference type="RuleBase" id="RU362033"/>
    </source>
</evidence>
<evidence type="ECO:0000256" key="15">
    <source>
        <dbReference type="ARBA" id="ARBA00034036"/>
    </source>
</evidence>
<dbReference type="Gene3D" id="3.40.1110.10">
    <property type="entry name" value="Calcium-transporting ATPase, cytoplasmic domain N"/>
    <property type="match status" value="1"/>
</dbReference>
<feature type="binding site" evidence="21">
    <location>
        <position position="715"/>
    </location>
    <ligand>
        <name>ATP</name>
        <dbReference type="ChEBI" id="CHEBI:30616"/>
    </ligand>
</feature>
<evidence type="ECO:0000259" key="26">
    <source>
        <dbReference type="Pfam" id="PF16212"/>
    </source>
</evidence>
<evidence type="ECO:0000256" key="21">
    <source>
        <dbReference type="PIRSR" id="PIRSR606539-2"/>
    </source>
</evidence>
<evidence type="ECO:0000256" key="7">
    <source>
        <dbReference type="ARBA" id="ARBA00022723"/>
    </source>
</evidence>
<dbReference type="InterPro" id="IPR032631">
    <property type="entry name" value="P-type_ATPase_N"/>
</dbReference>
<dbReference type="PRINTS" id="PR00119">
    <property type="entry name" value="CATATPASE"/>
</dbReference>
<dbReference type="InterPro" id="IPR001757">
    <property type="entry name" value="P_typ_ATPase"/>
</dbReference>
<evidence type="ECO:0000256" key="22">
    <source>
        <dbReference type="PIRSR" id="PIRSR606539-3"/>
    </source>
</evidence>
<keyword evidence="7 22" id="KW-0479">Metal-binding</keyword>
<feature type="region of interest" description="Disordered" evidence="24">
    <location>
        <begin position="1"/>
        <end position="29"/>
    </location>
</feature>
<feature type="compositionally biased region" description="Low complexity" evidence="24">
    <location>
        <begin position="60"/>
        <end position="73"/>
    </location>
</feature>
<dbReference type="FunFam" id="3.40.1110.10:FF:000048">
    <property type="entry name" value="Phospholipid-transporting ATPase"/>
    <property type="match status" value="1"/>
</dbReference>
<dbReference type="InterPro" id="IPR006539">
    <property type="entry name" value="P-type_ATPase_IV"/>
</dbReference>
<dbReference type="InterPro" id="IPR044492">
    <property type="entry name" value="P_typ_ATPase_HD_dom"/>
</dbReference>
<evidence type="ECO:0000256" key="17">
    <source>
        <dbReference type="ARBA" id="ARBA00050913"/>
    </source>
</evidence>
<comment type="catalytic activity">
    <reaction evidence="19">
        <text>a 1,2-diacyl-sn-glycero-3-phosphocholine(out) + ATP + H2O = a 1,2-diacyl-sn-glycero-3-phosphocholine(in) + ADP + phosphate + H(+)</text>
        <dbReference type="Rhea" id="RHEA:38583"/>
        <dbReference type="ChEBI" id="CHEBI:15377"/>
        <dbReference type="ChEBI" id="CHEBI:15378"/>
        <dbReference type="ChEBI" id="CHEBI:30616"/>
        <dbReference type="ChEBI" id="CHEBI:43474"/>
        <dbReference type="ChEBI" id="CHEBI:57643"/>
        <dbReference type="ChEBI" id="CHEBI:456216"/>
    </reaction>
    <physiologicalReaction direction="left-to-right" evidence="19">
        <dbReference type="Rhea" id="RHEA:38584"/>
    </physiologicalReaction>
</comment>
<feature type="transmembrane region" description="Helical" evidence="23">
    <location>
        <begin position="597"/>
        <end position="621"/>
    </location>
</feature>
<feature type="transmembrane region" description="Helical" evidence="23">
    <location>
        <begin position="1312"/>
        <end position="1331"/>
    </location>
</feature>
<feature type="transmembrane region" description="Helical" evidence="23">
    <location>
        <begin position="1378"/>
        <end position="1398"/>
    </location>
</feature>
<sequence length="1616" mass="183344">MSGNNNKHDNTNDNHNPHTSPSSPFNDENRFHEINLSTQTLETEEESVNFSPRDNEWIQNNNNSNNIKNGISNPKTRNTGSILRNSISKRKNSNAKIVFSDHDETINAYGNNSSSLDNTTSELMKISSNDSFTHTPNIHQSSTFDDPQENVPQLKPKNNSIMKKHRWGTQRRKDGAPVIGRARTLRWRNRHEKPIQNDEDSSDSEESDPSKNRANEFRQIYFNIPLPQEFKDEHGEPSTIYPRNKIRTTKYTALSFIPKNLLFQFSNVANIYFLIMDVLGYISIFGVPSPSVNIVPLIVIVIITAIKDAIEDSRRTILDIEVNNTPTHILHGVINHNVNEDNISLWRKFKKSNSKALMKFLKWCSYKFTKKGREKERLEKLTRDNIKNLRNSFDSFEANRKSFQLDDLSNPFGDAHETIDANDSIIDPSVPRSNNNSIKFQKDFWKNVKVGDIVRIQNNDEIPADIVLLSTSDVDKACYVETKGLDGETNLKVRQALKAGHLIKHTSDIERSKFWVESEGPHANLYSYQGNLKWYGEDSQIKNEPININNLLLRGCSLRNTKWAIGVVVFTGSDTKIMMNSGETPTKKSKMSRDLNYTVALNFSILFIICFVSGLVSGISYNEKSNSRNQFEYGTIAGSPVGNGIVNFFVGLILYQSLVPISLYISIEIIKTAQAFFIYSDVNMYYAKLDYPCTPKSWNISDDLGQIEYIFSDKTGTLTQNVMEFKKCTINGISYGRAYTEALAGLRKRQGVDVESESAREKQLIAQDKEVMIEELNKISQNKYLRPDELTFISREFVEDLNMHRGPEQKQANENFMLALGLCHSVLVETDKDEPEKLLLKSQSPDEAALVGTARDVGFSFIKRTKKGVILDIQGVTKEYQILNVLEFNSTRKRMSAIIKIPGATENDEPTALLICKGADSIIYSRLSKDSDQQLMERTALHLEEYATEGLRTLCIAQRELSWSEYSEWNKRHDIAAAALVKREEKMEEVADSIERELTLLGGTAIEDRLQDGVPDSIALLSKAGIKLWVLTGDKVETAINIGFSCNLLGNDMELLVLKTSGDDVETIADNPFEIVSTLLDRYLNEKFDLDGTWEEIEEAKLNHNPPEGNFGVVIDGDALKLALVGDNMRKFLLLCKQCKAVLCCRVSPAQKAAVVKMVKENLEVMTLAIGDGANDVAMIQSADIGVGIAGEEGRQAIMSSDYAIGQFRFLTRLILIHGRWSYRRVAEMIPTFFYKNVIFTLALFWYGIYNQFDGTYLFEYTYLMFYTLAYTSLPVIFMGIFDQDVNSTVSLLVPQLYTVGILGSEWTMGKFWRYMVDGIYQSLMSFFIPYCLYYKTGFVSHNGLNLDHRYWMGTIVATIAAISCNIFIMMHLNNWDWFSLLFIALSILIIFAWTGIWSSTLTSQEYYKSAAQLYGNASFWACLFIGIICCLLPRFVCDVYAKVYQPKDSDIIRELVLKGEFDQYPENYDPTDPNRVKITKLTSSFDDVEASGANTDFTESPIRTPSKSFFRKSSQGASFNYPINDEEVDTEEISMSMTHVNGTTRLRSDTHNIDNTDNLENYNPRTSLDKTRLSMMRDRQLGDGRVSIENARASLDLPGITRAETLMSSSSRQEI</sequence>
<comment type="catalytic activity">
    <reaction evidence="16">
        <text>a 1,2-diacyl-sn-glycero-3-phosphoethanolamine(out) + ATP + H2O = a 1,2-diacyl-sn-glycero-3-phosphoethanolamine(in) + ADP + phosphate + H(+)</text>
        <dbReference type="Rhea" id="RHEA:66132"/>
        <dbReference type="ChEBI" id="CHEBI:15377"/>
        <dbReference type="ChEBI" id="CHEBI:15378"/>
        <dbReference type="ChEBI" id="CHEBI:30616"/>
        <dbReference type="ChEBI" id="CHEBI:43474"/>
        <dbReference type="ChEBI" id="CHEBI:64612"/>
        <dbReference type="ChEBI" id="CHEBI:456216"/>
    </reaction>
    <physiologicalReaction direction="left-to-right" evidence="16">
        <dbReference type="Rhea" id="RHEA:66133"/>
    </physiologicalReaction>
</comment>
<evidence type="ECO:0000256" key="20">
    <source>
        <dbReference type="PIRSR" id="PIRSR606539-1"/>
    </source>
</evidence>
<dbReference type="Proteomes" id="UP000769528">
    <property type="component" value="Unassembled WGS sequence"/>
</dbReference>
<comment type="catalytic activity">
    <reaction evidence="15 23">
        <text>ATP + H2O + phospholipidSide 1 = ADP + phosphate + phospholipidSide 2.</text>
        <dbReference type="EC" id="7.6.2.1"/>
    </reaction>
</comment>
<dbReference type="GO" id="GO:0140346">
    <property type="term" value="F:phosphatidylserine flippase activity"/>
    <property type="evidence" value="ECO:0007669"/>
    <property type="project" value="UniProtKB-ARBA"/>
</dbReference>
<dbReference type="Pfam" id="PF16209">
    <property type="entry name" value="PhoLip_ATPase_N"/>
    <property type="match status" value="1"/>
</dbReference>
<comment type="catalytic activity">
    <reaction evidence="17">
        <text>a beta-D-glucosyl-(1&lt;-&gt;1')-N-acylsphing-4-enine(out) + ATP + H2O = a beta-D-glucosyl-(1&lt;-&gt;1')-N-acylsphing-4-enine(in) + ADP + phosphate + H(+)</text>
        <dbReference type="Rhea" id="RHEA:66036"/>
        <dbReference type="ChEBI" id="CHEBI:15377"/>
        <dbReference type="ChEBI" id="CHEBI:15378"/>
        <dbReference type="ChEBI" id="CHEBI:22801"/>
        <dbReference type="ChEBI" id="CHEBI:30616"/>
        <dbReference type="ChEBI" id="CHEBI:43474"/>
        <dbReference type="ChEBI" id="CHEBI:456216"/>
    </reaction>
    <physiologicalReaction direction="left-to-right" evidence="17">
        <dbReference type="Rhea" id="RHEA:66037"/>
    </physiologicalReaction>
</comment>
<comment type="subcellular location">
    <subcellularLocation>
        <location evidence="2">Cell membrane</location>
        <topology evidence="2">Multi-pass membrane protein</topology>
    </subcellularLocation>
    <subcellularLocation>
        <location evidence="23">Membrane</location>
        <topology evidence="23">Multi-pass membrane protein</topology>
    </subcellularLocation>
</comment>
<evidence type="ECO:0000256" key="18">
    <source>
        <dbReference type="ARBA" id="ARBA00051303"/>
    </source>
</evidence>
<evidence type="ECO:0000256" key="13">
    <source>
        <dbReference type="ARBA" id="ARBA00023055"/>
    </source>
</evidence>
<feature type="transmembrane region" description="Helical" evidence="23">
    <location>
        <begin position="293"/>
        <end position="310"/>
    </location>
</feature>
<evidence type="ECO:0000256" key="6">
    <source>
        <dbReference type="ARBA" id="ARBA00022692"/>
    </source>
</evidence>
<dbReference type="GO" id="GO:0000287">
    <property type="term" value="F:magnesium ion binding"/>
    <property type="evidence" value="ECO:0007669"/>
    <property type="project" value="UniProtKB-UniRule"/>
</dbReference>
<feature type="binding site" evidence="21">
    <location>
        <position position="1175"/>
    </location>
    <ligand>
        <name>ATP</name>
        <dbReference type="ChEBI" id="CHEBI:30616"/>
    </ligand>
</feature>
<keyword evidence="5" id="KW-1003">Cell membrane</keyword>
<evidence type="ECO:0000256" key="11">
    <source>
        <dbReference type="ARBA" id="ARBA00022967"/>
    </source>
</evidence>
<feature type="binding site" evidence="21">
    <location>
        <position position="1146"/>
    </location>
    <ligand>
        <name>ATP</name>
        <dbReference type="ChEBI" id="CHEBI:30616"/>
    </ligand>
</feature>
<dbReference type="InterPro" id="IPR018303">
    <property type="entry name" value="ATPase_P-typ_P_site"/>
</dbReference>
<evidence type="ECO:0000256" key="9">
    <source>
        <dbReference type="ARBA" id="ARBA00022840"/>
    </source>
</evidence>
<evidence type="ECO:0000259" key="25">
    <source>
        <dbReference type="Pfam" id="PF16209"/>
    </source>
</evidence>
<keyword evidence="6 23" id="KW-0812">Transmembrane</keyword>
<evidence type="ECO:0000313" key="27">
    <source>
        <dbReference type="EMBL" id="KAH3678349.1"/>
    </source>
</evidence>
<feature type="transmembrane region" description="Helical" evidence="23">
    <location>
        <begin position="1351"/>
        <end position="1371"/>
    </location>
</feature>
<feature type="domain" description="P-type ATPase N-terminal" evidence="25">
    <location>
        <begin position="236"/>
        <end position="286"/>
    </location>
</feature>
<dbReference type="FunFam" id="3.40.50.1000:FF:000001">
    <property type="entry name" value="Phospholipid-transporting ATPase IC"/>
    <property type="match status" value="1"/>
</dbReference>
<evidence type="ECO:0000256" key="14">
    <source>
        <dbReference type="ARBA" id="ARBA00023136"/>
    </source>
</evidence>
<dbReference type="GO" id="GO:0007163">
    <property type="term" value="P:establishment or maintenance of cell polarity"/>
    <property type="evidence" value="ECO:0007669"/>
    <property type="project" value="UniProtKB-ARBA"/>
</dbReference>
<feature type="binding site" evidence="22">
    <location>
        <position position="715"/>
    </location>
    <ligand>
        <name>Mg(2+)</name>
        <dbReference type="ChEBI" id="CHEBI:18420"/>
    </ligand>
</feature>
<feature type="transmembrane region" description="Helical" evidence="23">
    <location>
        <begin position="641"/>
        <end position="665"/>
    </location>
</feature>
<feature type="binding site" evidence="21">
    <location>
        <position position="713"/>
    </location>
    <ligand>
        <name>ATP</name>
        <dbReference type="ChEBI" id="CHEBI:30616"/>
    </ligand>
</feature>
<feature type="binding site" evidence="21">
    <location>
        <position position="847"/>
    </location>
    <ligand>
        <name>ATP</name>
        <dbReference type="ChEBI" id="CHEBI:30616"/>
    </ligand>
</feature>
<dbReference type="InterPro" id="IPR008250">
    <property type="entry name" value="ATPase_P-typ_transduc_dom_A_sf"/>
</dbReference>
<dbReference type="PANTHER" id="PTHR24092">
    <property type="entry name" value="PROBABLE PHOSPHOLIPID-TRANSPORTING ATPASE"/>
    <property type="match status" value="1"/>
</dbReference>
<feature type="binding site" evidence="21">
    <location>
        <position position="1032"/>
    </location>
    <ligand>
        <name>ATP</name>
        <dbReference type="ChEBI" id="CHEBI:30616"/>
    </ligand>
</feature>
<dbReference type="GO" id="GO:0140351">
    <property type="term" value="F:glycosylceramide flippase activity"/>
    <property type="evidence" value="ECO:0007669"/>
    <property type="project" value="UniProtKB-ARBA"/>
</dbReference>
<dbReference type="GO" id="GO:0016887">
    <property type="term" value="F:ATP hydrolysis activity"/>
    <property type="evidence" value="ECO:0007669"/>
    <property type="project" value="InterPro"/>
</dbReference>
<evidence type="ECO:0000313" key="28">
    <source>
        <dbReference type="Proteomes" id="UP000769528"/>
    </source>
</evidence>
<comment type="catalytic activity">
    <reaction evidence="18">
        <text>a 1,2-diacyl-sn-glycero-3-phospho-L-serine(out) + ATP + H2O = a 1,2-diacyl-sn-glycero-3-phospho-L-serine(in) + ADP + phosphate + H(+)</text>
        <dbReference type="Rhea" id="RHEA:38567"/>
        <dbReference type="ChEBI" id="CHEBI:15377"/>
        <dbReference type="ChEBI" id="CHEBI:15378"/>
        <dbReference type="ChEBI" id="CHEBI:30616"/>
        <dbReference type="ChEBI" id="CHEBI:43474"/>
        <dbReference type="ChEBI" id="CHEBI:57262"/>
        <dbReference type="ChEBI" id="CHEBI:456216"/>
    </reaction>
    <physiologicalReaction direction="left-to-right" evidence="18">
        <dbReference type="Rhea" id="RHEA:38568"/>
    </physiologicalReaction>
</comment>
<dbReference type="GO" id="GO:0070867">
    <property type="term" value="C:mating projection tip membrane"/>
    <property type="evidence" value="ECO:0007669"/>
    <property type="project" value="UniProtKB-ARBA"/>
</dbReference>
<keyword evidence="11 23" id="KW-1278">Translocase</keyword>
<feature type="binding site" evidence="21">
    <location>
        <position position="888"/>
    </location>
    <ligand>
        <name>ATP</name>
        <dbReference type="ChEBI" id="CHEBI:30616"/>
    </ligand>
</feature>
<evidence type="ECO:0000256" key="4">
    <source>
        <dbReference type="ARBA" id="ARBA00022448"/>
    </source>
</evidence>
<evidence type="ECO:0000256" key="8">
    <source>
        <dbReference type="ARBA" id="ARBA00022741"/>
    </source>
</evidence>
<dbReference type="InterPro" id="IPR023214">
    <property type="entry name" value="HAD_sf"/>
</dbReference>
<dbReference type="InterPro" id="IPR032630">
    <property type="entry name" value="P_typ_ATPase_c"/>
</dbReference>
<accession>A0A9P8TGW6</accession>
<keyword evidence="9 21" id="KW-0067">ATP-binding</keyword>
<dbReference type="EMBL" id="JAEUBF010000448">
    <property type="protein sequence ID" value="KAH3678349.1"/>
    <property type="molecule type" value="Genomic_DNA"/>
</dbReference>
<comment type="similarity">
    <text evidence="3 23">Belongs to the cation transport ATPase (P-type) (TC 3.A.3) family. Type IV subfamily.</text>
</comment>
<dbReference type="GO" id="GO:0099040">
    <property type="term" value="P:ceramide translocation"/>
    <property type="evidence" value="ECO:0007669"/>
    <property type="project" value="UniProtKB-ARBA"/>
</dbReference>
<feature type="transmembrane region" description="Helical" evidence="23">
    <location>
        <begin position="1261"/>
        <end position="1282"/>
    </location>
</feature>
<keyword evidence="4" id="KW-0813">Transport</keyword>
<comment type="caution">
    <text evidence="27">The sequence shown here is derived from an EMBL/GenBank/DDBJ whole genome shotgun (WGS) entry which is preliminary data.</text>
</comment>
<keyword evidence="8 21" id="KW-0547">Nucleotide-binding</keyword>
<keyword evidence="10 22" id="KW-0460">Magnesium</keyword>
<evidence type="ECO:0000256" key="19">
    <source>
        <dbReference type="ARBA" id="ARBA00052223"/>
    </source>
</evidence>
<feature type="binding site" evidence="22">
    <location>
        <position position="713"/>
    </location>
    <ligand>
        <name>Mg(2+)</name>
        <dbReference type="ChEBI" id="CHEBI:18420"/>
    </ligand>
</feature>
<dbReference type="Pfam" id="PF13246">
    <property type="entry name" value="Cation_ATPase"/>
    <property type="match status" value="1"/>
</dbReference>
<dbReference type="SFLD" id="SFLDS00003">
    <property type="entry name" value="Haloacid_Dehalogenase"/>
    <property type="match status" value="1"/>
</dbReference>
<keyword evidence="12 23" id="KW-1133">Transmembrane helix</keyword>
<dbReference type="InterPro" id="IPR036412">
    <property type="entry name" value="HAD-like_sf"/>
</dbReference>
<dbReference type="InterPro" id="IPR023299">
    <property type="entry name" value="ATPase_P-typ_cyto_dom_N"/>
</dbReference>
<protein>
    <recommendedName>
        <fullName evidence="23">Phospholipid-transporting ATPase</fullName>
        <ecNumber evidence="23">7.6.2.1</ecNumber>
    </recommendedName>
</protein>
<feature type="compositionally biased region" description="Acidic residues" evidence="24">
    <location>
        <begin position="197"/>
        <end position="207"/>
    </location>
</feature>
<dbReference type="GO" id="GO:0006897">
    <property type="term" value="P:endocytosis"/>
    <property type="evidence" value="ECO:0007669"/>
    <property type="project" value="UniProtKB-ARBA"/>
</dbReference>
<evidence type="ECO:0000256" key="24">
    <source>
        <dbReference type="SAM" id="MobiDB-lite"/>
    </source>
</evidence>
<keyword evidence="28" id="KW-1185">Reference proteome</keyword>
<feature type="binding site" evidence="21">
    <location>
        <position position="952"/>
    </location>
    <ligand>
        <name>ATP</name>
        <dbReference type="ChEBI" id="CHEBI:30616"/>
    </ligand>
</feature>
<dbReference type="SUPFAM" id="SSF56784">
    <property type="entry name" value="HAD-like"/>
    <property type="match status" value="1"/>
</dbReference>
<dbReference type="NCBIfam" id="TIGR01494">
    <property type="entry name" value="ATPase_P-type"/>
    <property type="match status" value="1"/>
</dbReference>
<dbReference type="PANTHER" id="PTHR24092:SF180">
    <property type="entry name" value="PHOSPHOLIPID-TRANSPORTING ATPASE DNF1-RELATED"/>
    <property type="match status" value="1"/>
</dbReference>